<evidence type="ECO:0000256" key="3">
    <source>
        <dbReference type="SAM" id="Coils"/>
    </source>
</evidence>
<gene>
    <name evidence="5" type="ORF">B4U80_06871</name>
</gene>
<feature type="region of interest" description="Disordered" evidence="4">
    <location>
        <begin position="144"/>
        <end position="202"/>
    </location>
</feature>
<feature type="compositionally biased region" description="Basic and acidic residues" evidence="4">
    <location>
        <begin position="190"/>
        <end position="202"/>
    </location>
</feature>
<protein>
    <submittedName>
        <fullName evidence="5">Survival of motor neuron-related-splicing factor 30-like protein</fullName>
    </submittedName>
</protein>
<dbReference type="PANTHER" id="PTHR13681:SF26">
    <property type="entry name" value="SURVIVAL OF MOTOR NEURON-RELATED-SPLICING FACTOR 30"/>
    <property type="match status" value="1"/>
</dbReference>
<name>A0A443SV67_9ACAR</name>
<dbReference type="OrthoDB" id="79171at2759"/>
<feature type="coiled-coil region" evidence="3">
    <location>
        <begin position="13"/>
        <end position="62"/>
    </location>
</feature>
<dbReference type="Gene3D" id="2.30.30.140">
    <property type="match status" value="1"/>
</dbReference>
<keyword evidence="3" id="KW-0175">Coiled coil</keyword>
<comment type="caution">
    <text evidence="5">The sequence shown here is derived from an EMBL/GenBank/DDBJ whole genome shotgun (WGS) entry which is preliminary data.</text>
</comment>
<dbReference type="GO" id="GO:0003723">
    <property type="term" value="F:RNA binding"/>
    <property type="evidence" value="ECO:0007669"/>
    <property type="project" value="TreeGrafter"/>
</dbReference>
<evidence type="ECO:0000313" key="5">
    <source>
        <dbReference type="EMBL" id="RWS31407.1"/>
    </source>
</evidence>
<dbReference type="STRING" id="299467.A0A443SV67"/>
<evidence type="ECO:0000256" key="2">
    <source>
        <dbReference type="ARBA" id="ARBA00023242"/>
    </source>
</evidence>
<dbReference type="VEuPathDB" id="VectorBase:LDEU000640"/>
<dbReference type="Proteomes" id="UP000288716">
    <property type="component" value="Unassembled WGS sequence"/>
</dbReference>
<sequence length="271" mass="30795">MASALSSMIGKKDDDLKANLRNYEVQLQQVDAALSTLKEPENDEEEKNKAELLKLKEDLENVMQLTKGLIEVEEGENNDEDAFKTGDLVLAPWSENGLYYKATIEDITSDGQCNVYFMKRDSGADDDGFKGGITEVCLVSFLKPMQSNPNKRPPPNPHKEQEKGNKRVKRYQQQVAREAQKRKQQKKIQRVKELEDEREKDKNKWQTFHNKFQSSKKYQVAHHSSIFASPSTIEGKVGVGTCGIGGKPMTDYVVAEKYKPTKSRLHKPTTK</sequence>
<dbReference type="EMBL" id="NCKV01000171">
    <property type="protein sequence ID" value="RWS31407.1"/>
    <property type="molecule type" value="Genomic_DNA"/>
</dbReference>
<accession>A0A443SV67</accession>
<keyword evidence="2" id="KW-0539">Nucleus</keyword>
<reference evidence="5 6" key="1">
    <citation type="journal article" date="2018" name="Gigascience">
        <title>Genomes of trombidid mites reveal novel predicted allergens and laterally-transferred genes associated with secondary metabolism.</title>
        <authorList>
            <person name="Dong X."/>
            <person name="Chaisiri K."/>
            <person name="Xia D."/>
            <person name="Armstrong S.D."/>
            <person name="Fang Y."/>
            <person name="Donnelly M.J."/>
            <person name="Kadowaki T."/>
            <person name="McGarry J.W."/>
            <person name="Darby A.C."/>
            <person name="Makepeace B.L."/>
        </authorList>
    </citation>
    <scope>NUCLEOTIDE SEQUENCE [LARGE SCALE GENOMIC DNA]</scope>
    <source>
        <strain evidence="5">UoL-UT</strain>
    </source>
</reference>
<evidence type="ECO:0000256" key="1">
    <source>
        <dbReference type="ARBA" id="ARBA00004123"/>
    </source>
</evidence>
<evidence type="ECO:0000313" key="6">
    <source>
        <dbReference type="Proteomes" id="UP000288716"/>
    </source>
</evidence>
<dbReference type="GO" id="GO:0071011">
    <property type="term" value="C:precatalytic spliceosome"/>
    <property type="evidence" value="ECO:0007669"/>
    <property type="project" value="TreeGrafter"/>
</dbReference>
<dbReference type="PANTHER" id="PTHR13681">
    <property type="entry name" value="SURVIVAL OF MOTOR NEURON-RELATED-SPLICING FACTOR 30-RELATED"/>
    <property type="match status" value="1"/>
</dbReference>
<feature type="compositionally biased region" description="Basic residues" evidence="4">
    <location>
        <begin position="180"/>
        <end position="189"/>
    </location>
</feature>
<dbReference type="GO" id="GO:0000381">
    <property type="term" value="P:regulation of alternative mRNA splicing, via spliceosome"/>
    <property type="evidence" value="ECO:0007669"/>
    <property type="project" value="TreeGrafter"/>
</dbReference>
<comment type="subcellular location">
    <subcellularLocation>
        <location evidence="1">Nucleus</location>
    </subcellularLocation>
</comment>
<keyword evidence="6" id="KW-1185">Reference proteome</keyword>
<evidence type="ECO:0000256" key="4">
    <source>
        <dbReference type="SAM" id="MobiDB-lite"/>
    </source>
</evidence>
<organism evidence="5 6">
    <name type="scientific">Leptotrombidium deliense</name>
    <dbReference type="NCBI Taxonomy" id="299467"/>
    <lineage>
        <taxon>Eukaryota</taxon>
        <taxon>Metazoa</taxon>
        <taxon>Ecdysozoa</taxon>
        <taxon>Arthropoda</taxon>
        <taxon>Chelicerata</taxon>
        <taxon>Arachnida</taxon>
        <taxon>Acari</taxon>
        <taxon>Acariformes</taxon>
        <taxon>Trombidiformes</taxon>
        <taxon>Prostigmata</taxon>
        <taxon>Anystina</taxon>
        <taxon>Parasitengona</taxon>
        <taxon>Trombiculoidea</taxon>
        <taxon>Trombiculidae</taxon>
        <taxon>Leptotrombidium</taxon>
    </lineage>
</organism>
<proteinExistence type="predicted"/>
<dbReference type="AlphaFoldDB" id="A0A443SV67"/>
<dbReference type="SUPFAM" id="SSF63748">
    <property type="entry name" value="Tudor/PWWP/MBT"/>
    <property type="match status" value="1"/>
</dbReference>